<sequence length="285" mass="32115">MKGNDCMDNFSESRKNFRFPAFDDNVGVKLPKKHHRVLFQDEVSKVEQEAVTATKTSVMSATAINETAKIRNKNHLINYGSKIEGSPQTKRKSAITAQKKLHATPAVSGQNQAEYQPLVAKKAQTKEKREALGSNYSDRGYFVPKHIPASMISEQKANRPVSKQALLESMKTAKHSYLLFDTTESSAYGEKNKPNTLNEIPVTRKQFKKIKKDPMLSPKENFADTLPQTRTEIKQALLNAKNGTAYGKKQKKQVKETPQKRHRLEKSLAGIMEENASSQANKYFD</sequence>
<keyword evidence="3" id="KW-1185">Reference proteome</keyword>
<dbReference type="AlphaFoldDB" id="A0A430AKH1"/>
<evidence type="ECO:0000256" key="1">
    <source>
        <dbReference type="SAM" id="MobiDB-lite"/>
    </source>
</evidence>
<feature type="region of interest" description="Disordered" evidence="1">
    <location>
        <begin position="242"/>
        <end position="285"/>
    </location>
</feature>
<comment type="caution">
    <text evidence="2">The sequence shown here is derived from an EMBL/GenBank/DDBJ whole genome shotgun (WGS) entry which is preliminary data.</text>
</comment>
<dbReference type="RefSeq" id="WP_126822980.1">
    <property type="nucleotide sequence ID" value="NZ_JBHLWU010000001.1"/>
</dbReference>
<feature type="compositionally biased region" description="Polar residues" evidence="1">
    <location>
        <begin position="275"/>
        <end position="285"/>
    </location>
</feature>
<protein>
    <submittedName>
        <fullName evidence="2">Uncharacterized protein</fullName>
    </submittedName>
</protein>
<evidence type="ECO:0000313" key="3">
    <source>
        <dbReference type="Proteomes" id="UP000288669"/>
    </source>
</evidence>
<name>A0A430AKH1_9ENTE</name>
<reference evidence="2 3" key="1">
    <citation type="submission" date="2017-05" db="EMBL/GenBank/DDBJ databases">
        <title>Vagococcus spp. assemblies.</title>
        <authorList>
            <person name="Gulvik C.A."/>
        </authorList>
    </citation>
    <scope>NUCLEOTIDE SEQUENCE [LARGE SCALE GENOMIC DNA]</scope>
    <source>
        <strain evidence="2 3">DSM 24756</strain>
    </source>
</reference>
<accession>A0A430AKH1</accession>
<gene>
    <name evidence="2" type="ORF">CBF30_03980</name>
</gene>
<dbReference type="OrthoDB" id="2193439at2"/>
<evidence type="ECO:0000313" key="2">
    <source>
        <dbReference type="EMBL" id="RSU08407.1"/>
    </source>
</evidence>
<dbReference type="EMBL" id="NGJZ01000001">
    <property type="protein sequence ID" value="RSU08407.1"/>
    <property type="molecule type" value="Genomic_DNA"/>
</dbReference>
<dbReference type="Proteomes" id="UP000288669">
    <property type="component" value="Unassembled WGS sequence"/>
</dbReference>
<proteinExistence type="predicted"/>
<organism evidence="2 3">
    <name type="scientific">Vagococcus entomophilus</name>
    <dbReference type="NCBI Taxonomy" id="1160095"/>
    <lineage>
        <taxon>Bacteria</taxon>
        <taxon>Bacillati</taxon>
        <taxon>Bacillota</taxon>
        <taxon>Bacilli</taxon>
        <taxon>Lactobacillales</taxon>
        <taxon>Enterococcaceae</taxon>
        <taxon>Vagococcus</taxon>
    </lineage>
</organism>